<dbReference type="AlphaFoldDB" id="A0A4Q2EG89"/>
<gene>
    <name evidence="8" type="ORF">C1706_08275</name>
</gene>
<dbReference type="RefSeq" id="WP_129458772.1">
    <property type="nucleotide sequence ID" value="NZ_PPCV01000005.1"/>
</dbReference>
<protein>
    <recommendedName>
        <fullName evidence="7">TM2 domain-containing protein</fullName>
    </recommendedName>
</protein>
<accession>A0A4Q2EG89</accession>
<feature type="region of interest" description="Disordered" evidence="5">
    <location>
        <begin position="1"/>
        <end position="130"/>
    </location>
</feature>
<evidence type="ECO:0000313" key="8">
    <source>
        <dbReference type="EMBL" id="RXW32033.1"/>
    </source>
</evidence>
<comment type="caution">
    <text evidence="8">The sequence shown here is derived from an EMBL/GenBank/DDBJ whole genome shotgun (WGS) entry which is preliminary data.</text>
</comment>
<name>A0A4Q2EG89_9ACTN</name>
<sequence length="229" mass="23509">MTDGDRPPASNDPGPSSYTNPLVSGEPPFPQVSSPYEEQLMSGASSLPAYDDGAAPAAGPFSPYGQGQPGAGEQEPGSAQQPYSPQQSYGEQSSFGTSQPYAPQPPYSAPQPPYGQPLGSTGNQYPTPSGGSYGYQAPGYGLAVGSSYGVDPVSGLPYSDKSKIVAGLLGIFLGSLGVGRFYMGNIGMGVMQILVTILTFGVGGLWGFIDGIVILAGNPRDSYGRPLRP</sequence>
<feature type="compositionally biased region" description="Polar residues" evidence="5">
    <location>
        <begin position="13"/>
        <end position="22"/>
    </location>
</feature>
<evidence type="ECO:0000256" key="4">
    <source>
        <dbReference type="ARBA" id="ARBA00023136"/>
    </source>
</evidence>
<organism evidence="8 9">
    <name type="scientific">Propioniciclava flava</name>
    <dbReference type="NCBI Taxonomy" id="2072026"/>
    <lineage>
        <taxon>Bacteria</taxon>
        <taxon>Bacillati</taxon>
        <taxon>Actinomycetota</taxon>
        <taxon>Actinomycetes</taxon>
        <taxon>Propionibacteriales</taxon>
        <taxon>Propionibacteriaceae</taxon>
        <taxon>Propioniciclava</taxon>
    </lineage>
</organism>
<reference evidence="8 9" key="1">
    <citation type="submission" date="2018-01" db="EMBL/GenBank/DDBJ databases">
        <title>Lactibacter flavus gen. nov., sp. nov., a novel bacterium of the family Propionibacteriaceae isolated from raw milk and dairy products.</title>
        <authorList>
            <person name="Wenning M."/>
            <person name="Breitenwieser F."/>
            <person name="Huptas C."/>
            <person name="von Neubeck M."/>
            <person name="Busse H.-J."/>
            <person name="Scherer S."/>
        </authorList>
    </citation>
    <scope>NUCLEOTIDE SEQUENCE [LARGE SCALE GENOMIC DNA]</scope>
    <source>
        <strain evidence="8 9">VG341</strain>
    </source>
</reference>
<evidence type="ECO:0000256" key="3">
    <source>
        <dbReference type="ARBA" id="ARBA00022989"/>
    </source>
</evidence>
<proteinExistence type="predicted"/>
<dbReference type="Pfam" id="PF05154">
    <property type="entry name" value="TM2"/>
    <property type="match status" value="1"/>
</dbReference>
<evidence type="ECO:0000259" key="7">
    <source>
        <dbReference type="Pfam" id="PF05154"/>
    </source>
</evidence>
<feature type="compositionally biased region" description="Polar residues" evidence="5">
    <location>
        <begin position="118"/>
        <end position="130"/>
    </location>
</feature>
<dbReference type="Proteomes" id="UP000290624">
    <property type="component" value="Unassembled WGS sequence"/>
</dbReference>
<dbReference type="InterPro" id="IPR007829">
    <property type="entry name" value="TM2"/>
</dbReference>
<dbReference type="OrthoDB" id="2004788at2"/>
<keyword evidence="2 6" id="KW-0812">Transmembrane</keyword>
<feature type="compositionally biased region" description="Low complexity" evidence="5">
    <location>
        <begin position="48"/>
        <end position="60"/>
    </location>
</feature>
<feature type="compositionally biased region" description="Low complexity" evidence="5">
    <location>
        <begin position="71"/>
        <end position="101"/>
    </location>
</feature>
<keyword evidence="9" id="KW-1185">Reference proteome</keyword>
<evidence type="ECO:0000313" key="9">
    <source>
        <dbReference type="Proteomes" id="UP000290624"/>
    </source>
</evidence>
<evidence type="ECO:0000256" key="6">
    <source>
        <dbReference type="SAM" id="Phobius"/>
    </source>
</evidence>
<feature type="domain" description="TM2" evidence="7">
    <location>
        <begin position="160"/>
        <end position="212"/>
    </location>
</feature>
<comment type="subcellular location">
    <subcellularLocation>
        <location evidence="1">Membrane</location>
        <topology evidence="1">Multi-pass membrane protein</topology>
    </subcellularLocation>
</comment>
<dbReference type="GO" id="GO:0016020">
    <property type="term" value="C:membrane"/>
    <property type="evidence" value="ECO:0007669"/>
    <property type="project" value="UniProtKB-SubCell"/>
</dbReference>
<feature type="transmembrane region" description="Helical" evidence="6">
    <location>
        <begin position="189"/>
        <end position="216"/>
    </location>
</feature>
<evidence type="ECO:0000256" key="2">
    <source>
        <dbReference type="ARBA" id="ARBA00022692"/>
    </source>
</evidence>
<feature type="transmembrane region" description="Helical" evidence="6">
    <location>
        <begin position="164"/>
        <end position="183"/>
    </location>
</feature>
<evidence type="ECO:0000256" key="5">
    <source>
        <dbReference type="SAM" id="MobiDB-lite"/>
    </source>
</evidence>
<keyword evidence="3 6" id="KW-1133">Transmembrane helix</keyword>
<evidence type="ECO:0000256" key="1">
    <source>
        <dbReference type="ARBA" id="ARBA00004141"/>
    </source>
</evidence>
<keyword evidence="4 6" id="KW-0472">Membrane</keyword>
<dbReference type="EMBL" id="PPCV01000005">
    <property type="protein sequence ID" value="RXW32033.1"/>
    <property type="molecule type" value="Genomic_DNA"/>
</dbReference>
<feature type="compositionally biased region" description="Pro residues" evidence="5">
    <location>
        <begin position="102"/>
        <end position="115"/>
    </location>
</feature>